<feature type="domain" description="Flagellar M-ring N-terminal" evidence="15">
    <location>
        <begin position="61"/>
        <end position="237"/>
    </location>
</feature>
<evidence type="ECO:0000256" key="4">
    <source>
        <dbReference type="ARBA" id="ARBA00007971"/>
    </source>
</evidence>
<proteinExistence type="inferred from homology"/>
<evidence type="ECO:0000256" key="2">
    <source>
        <dbReference type="ARBA" id="ARBA00004117"/>
    </source>
</evidence>
<comment type="subunit">
    <text evidence="11">The basal body constitutes a major portion of the flagellar organelle and consists of four rings (L,P,S, and M) mounted on a central rod. The M ring is integral to the inner membrane of the cell and may be connected to the flagellar rod via the S ring. The S (supramembrane ring) lies just distal to the M ring. The L and P rings lie in the outer membrane and the periplasmic space, respectively.</text>
</comment>
<protein>
    <recommendedName>
        <fullName evidence="5 12">Flagellar M-ring protein</fullName>
    </recommendedName>
</protein>
<sequence length="591" mass="63134">MAEAVVENAPAKSGAPGSKPPFLNMAFLENISQMPMLRQVGLLVGLAASVAIGFAVVLWSQQPDYRPLYGSLAGMDTKQVMDTLASADIPYHVEPNSGALLVKADDLSRARLKLAAAGVAPSDGTVGFELLDKEQGLGTSQFMETTRYRRGLEGELARTVSSLNNVKAARVHLAIPKSSVFVRDERKPSASVLVELYPGRSLEAGQVMAIVNLVATSVPELDKSQVTVVDQRGNLLSEQLQDTALTMAGKQFDYSRRMEGMLTQRVHNILQPVLGNDRYKAEVSADLDFSTVESTSEQFNPDQPALRSEQAVNEQRASSQGPQGVPGALSNQPPGPASAPQTTGGTAGAAAAIQPGQPLVDANGQQIMDPATGQPMLAPYPSDKREQTTKNFELDRSISHTRQQQGRLTRLSVAVVVDDQVKVDANGETTRAPWGAEDLARFTRLVQDAVGFDASRGDSVTVINVPFAADRGEEIADIAFYQQPWFWDIVKQVLGVLFILVLVFGVLRPVLNNITGGGKQAAADSDMELGGMIGLDGELANDRVSLGGPSSILLPSPTEGYEAQLNAIKGLVAEDPGRVAQVVKEWINADE</sequence>
<evidence type="ECO:0000256" key="1">
    <source>
        <dbReference type="ARBA" id="ARBA00003820"/>
    </source>
</evidence>
<dbReference type="GO" id="GO:0071973">
    <property type="term" value="P:bacterial-type flagellum-dependent cell motility"/>
    <property type="evidence" value="ECO:0007669"/>
    <property type="project" value="InterPro"/>
</dbReference>
<keyword evidence="8 14" id="KW-1133">Transmembrane helix</keyword>
<dbReference type="EMBL" id="JABWRP010000012">
    <property type="protein sequence ID" value="MBC3471974.1"/>
    <property type="molecule type" value="Genomic_DNA"/>
</dbReference>
<evidence type="ECO:0000256" key="12">
    <source>
        <dbReference type="PIRNR" id="PIRNR004862"/>
    </source>
</evidence>
<evidence type="ECO:0000256" key="5">
    <source>
        <dbReference type="ARBA" id="ARBA00017949"/>
    </source>
</evidence>
<gene>
    <name evidence="17" type="primary">fliF</name>
    <name evidence="18" type="ORF">HU738_020365</name>
    <name evidence="17" type="ORF">HU738_15545</name>
</gene>
<evidence type="ECO:0000256" key="7">
    <source>
        <dbReference type="ARBA" id="ARBA00022692"/>
    </source>
</evidence>
<feature type="domain" description="Flagellar M-ring C-terminal" evidence="16">
    <location>
        <begin position="270"/>
        <end position="467"/>
    </location>
</feature>
<keyword evidence="17" id="KW-0969">Cilium</keyword>
<dbReference type="Pfam" id="PF08345">
    <property type="entry name" value="YscJ_FliF_C"/>
    <property type="match status" value="1"/>
</dbReference>
<evidence type="ECO:0000259" key="15">
    <source>
        <dbReference type="Pfam" id="PF01514"/>
    </source>
</evidence>
<dbReference type="EMBL" id="JABWRP020000017">
    <property type="protein sequence ID" value="MBV4543404.1"/>
    <property type="molecule type" value="Genomic_DNA"/>
</dbReference>
<evidence type="ECO:0000256" key="11">
    <source>
        <dbReference type="ARBA" id="ARBA00025936"/>
    </source>
</evidence>
<dbReference type="InterPro" id="IPR013556">
    <property type="entry name" value="Flag_M-ring_C"/>
</dbReference>
<dbReference type="GO" id="GO:0009431">
    <property type="term" value="C:bacterial-type flagellum basal body, MS ring"/>
    <property type="evidence" value="ECO:0007669"/>
    <property type="project" value="InterPro"/>
</dbReference>
<reference evidence="17" key="2">
    <citation type="submission" date="2020-07" db="EMBL/GenBank/DDBJ databases">
        <authorList>
            <person name="Lood C."/>
            <person name="Girard L."/>
        </authorList>
    </citation>
    <scope>NUCLEOTIDE SEQUENCE</scope>
    <source>
        <strain evidence="17">RW4S2</strain>
    </source>
</reference>
<comment type="function">
    <text evidence="1 12">The M ring may be actively involved in energy transduction.</text>
</comment>
<dbReference type="PRINTS" id="PR01009">
    <property type="entry name" value="FLGMRINGFLIF"/>
</dbReference>
<name>A0A923K4W3_9PSED</name>
<comment type="similarity">
    <text evidence="4 12">Belongs to the FliF family.</text>
</comment>
<keyword evidence="17" id="KW-0282">Flagellum</keyword>
<dbReference type="PANTHER" id="PTHR30046">
    <property type="entry name" value="FLAGELLAR M-RING PROTEIN"/>
    <property type="match status" value="1"/>
</dbReference>
<comment type="caution">
    <text evidence="17">The sequence shown here is derived from an EMBL/GenBank/DDBJ whole genome shotgun (WGS) entry which is preliminary data.</text>
</comment>
<dbReference type="GO" id="GO:0003774">
    <property type="term" value="F:cytoskeletal motor activity"/>
    <property type="evidence" value="ECO:0007669"/>
    <property type="project" value="InterPro"/>
</dbReference>
<evidence type="ECO:0000256" key="10">
    <source>
        <dbReference type="ARBA" id="ARBA00023143"/>
    </source>
</evidence>
<dbReference type="InterPro" id="IPR000067">
    <property type="entry name" value="FlgMring_FliF"/>
</dbReference>
<comment type="subcellular location">
    <subcellularLocation>
        <location evidence="2 12">Bacterial flagellum basal body</location>
    </subcellularLocation>
    <subcellularLocation>
        <location evidence="3">Cell membrane</location>
        <topology evidence="3">Multi-pass membrane protein</topology>
    </subcellularLocation>
</comment>
<dbReference type="InterPro" id="IPR045851">
    <property type="entry name" value="AMP-bd_C_sf"/>
</dbReference>
<reference evidence="18" key="3">
    <citation type="submission" date="2021-06" db="EMBL/GenBank/DDBJ databases">
        <title>Updating the genus Pseudomonas: Description of 43 new species and partition of the Pseudomonas putida group.</title>
        <authorList>
            <person name="Girard L."/>
            <person name="Lood C."/>
            <person name="Vandamme P."/>
            <person name="Rokni-Zadeh H."/>
            <person name="Van Noort V."/>
            <person name="Hofte M."/>
            <person name="Lavigne R."/>
            <person name="De Mot R."/>
        </authorList>
    </citation>
    <scope>NUCLEOTIDE SEQUENCE</scope>
    <source>
        <strain evidence="18">RW4S2</strain>
    </source>
</reference>
<keyword evidence="19" id="KW-1185">Reference proteome</keyword>
<feature type="compositionally biased region" description="Low complexity" evidence="13">
    <location>
        <begin position="338"/>
        <end position="349"/>
    </location>
</feature>
<dbReference type="InterPro" id="IPR006182">
    <property type="entry name" value="FliF_N_dom"/>
</dbReference>
<dbReference type="AlphaFoldDB" id="A0A923K4W3"/>
<keyword evidence="9 14" id="KW-0472">Membrane</keyword>
<keyword evidence="10 12" id="KW-0975">Bacterial flagellum</keyword>
<evidence type="ECO:0000313" key="17">
    <source>
        <dbReference type="EMBL" id="MBC3471974.1"/>
    </source>
</evidence>
<feature type="region of interest" description="Disordered" evidence="13">
    <location>
        <begin position="292"/>
        <end position="349"/>
    </location>
</feature>
<dbReference type="Proteomes" id="UP000628137">
    <property type="component" value="Unassembled WGS sequence"/>
</dbReference>
<reference evidence="17 19" key="1">
    <citation type="journal article" date="2020" name="Microorganisms">
        <title>Reliable Identification of Environmental Pseudomonas Isolates Using the rpoD Gene.</title>
        <authorList>
            <consortium name="The Broad Institute Genome Sequencing Platform"/>
            <person name="Girard L."/>
            <person name="Lood C."/>
            <person name="Rokni-Zadeh H."/>
            <person name="van Noort V."/>
            <person name="Lavigne R."/>
            <person name="De Mot R."/>
        </authorList>
    </citation>
    <scope>NUCLEOTIDE SEQUENCE</scope>
    <source>
        <strain evidence="17 19">RW4S2</strain>
    </source>
</reference>
<dbReference type="Pfam" id="PF01514">
    <property type="entry name" value="YscJ_FliF"/>
    <property type="match status" value="1"/>
</dbReference>
<dbReference type="PANTHER" id="PTHR30046:SF0">
    <property type="entry name" value="FLAGELLAR M-RING PROTEIN"/>
    <property type="match status" value="1"/>
</dbReference>
<evidence type="ECO:0000256" key="3">
    <source>
        <dbReference type="ARBA" id="ARBA00004651"/>
    </source>
</evidence>
<keyword evidence="6" id="KW-1003">Cell membrane</keyword>
<feature type="compositionally biased region" description="Polar residues" evidence="13">
    <location>
        <begin position="310"/>
        <end position="322"/>
    </location>
</feature>
<evidence type="ECO:0000313" key="19">
    <source>
        <dbReference type="Proteomes" id="UP000628137"/>
    </source>
</evidence>
<dbReference type="InterPro" id="IPR043427">
    <property type="entry name" value="YscJ/FliF"/>
</dbReference>
<evidence type="ECO:0000256" key="9">
    <source>
        <dbReference type="ARBA" id="ARBA00023136"/>
    </source>
</evidence>
<evidence type="ECO:0000256" key="6">
    <source>
        <dbReference type="ARBA" id="ARBA00022475"/>
    </source>
</evidence>
<keyword evidence="7 14" id="KW-0812">Transmembrane</keyword>
<feature type="transmembrane region" description="Helical" evidence="14">
    <location>
        <begin position="40"/>
        <end position="59"/>
    </location>
</feature>
<evidence type="ECO:0000313" key="18">
    <source>
        <dbReference type="EMBL" id="MBV4543404.1"/>
    </source>
</evidence>
<feature type="transmembrane region" description="Helical" evidence="14">
    <location>
        <begin position="493"/>
        <end position="511"/>
    </location>
</feature>
<evidence type="ECO:0000256" key="8">
    <source>
        <dbReference type="ARBA" id="ARBA00022989"/>
    </source>
</evidence>
<evidence type="ECO:0000259" key="16">
    <source>
        <dbReference type="Pfam" id="PF08345"/>
    </source>
</evidence>
<dbReference type="RefSeq" id="WP_186603256.1">
    <property type="nucleotide sequence ID" value="NZ_JABWRP020000017.1"/>
</dbReference>
<accession>A0A923K4W3</accession>
<organism evidence="17">
    <name type="scientific">Pseudomonas vlassakiae</name>
    <dbReference type="NCBI Taxonomy" id="485888"/>
    <lineage>
        <taxon>Bacteria</taxon>
        <taxon>Pseudomonadati</taxon>
        <taxon>Pseudomonadota</taxon>
        <taxon>Gammaproteobacteria</taxon>
        <taxon>Pseudomonadales</taxon>
        <taxon>Pseudomonadaceae</taxon>
        <taxon>Pseudomonas</taxon>
    </lineage>
</organism>
<keyword evidence="17" id="KW-0966">Cell projection</keyword>
<dbReference type="NCBIfam" id="TIGR00206">
    <property type="entry name" value="fliF"/>
    <property type="match status" value="1"/>
</dbReference>
<dbReference type="Gene3D" id="3.30.300.30">
    <property type="match status" value="1"/>
</dbReference>
<evidence type="ECO:0000256" key="13">
    <source>
        <dbReference type="SAM" id="MobiDB-lite"/>
    </source>
</evidence>
<dbReference type="GO" id="GO:0005886">
    <property type="term" value="C:plasma membrane"/>
    <property type="evidence" value="ECO:0007669"/>
    <property type="project" value="UniProtKB-SubCell"/>
</dbReference>
<evidence type="ECO:0000256" key="14">
    <source>
        <dbReference type="SAM" id="Phobius"/>
    </source>
</evidence>
<dbReference type="PIRSF" id="PIRSF004862">
    <property type="entry name" value="FliF"/>
    <property type="match status" value="1"/>
</dbReference>
<feature type="compositionally biased region" description="Polar residues" evidence="13">
    <location>
        <begin position="292"/>
        <end position="301"/>
    </location>
</feature>